<evidence type="ECO:0000313" key="1">
    <source>
        <dbReference type="EMBL" id="KAI3702526.1"/>
    </source>
</evidence>
<gene>
    <name evidence="1" type="ORF">L6452_28265</name>
</gene>
<sequence>MVGRQVGSHLEGLPFYGQRNDFSPSEIDYRYAGSKCINSESVFMGSSRDCVPQIRPDFQENSHLIKVLLNIRQEQLKRPHEAETFIAANLIRPSSKCERAIPVNVGPVLQYPPRVGQAVTYAYQHFRIDLKMPISSNVNGGVVEPTIGKHKYVIGVPEPGSSSPLRQWPNVDQHRQGSTSTSHQMTIFSGGQAHVFDDVHPKKSADAIMALVGSTGGSWSTSYSNATIKPTGGETISATGENSSMAAGNSDLPRGRLYVVGCPCPRAGSNDRMSLLHGEHGGVLMADARRTTTRAATKSSTEEKL</sequence>
<keyword evidence="2" id="KW-1185">Reference proteome</keyword>
<dbReference type="EMBL" id="CM042055">
    <property type="protein sequence ID" value="KAI3702526.1"/>
    <property type="molecule type" value="Genomic_DNA"/>
</dbReference>
<name>A0ACB8ZYH5_ARCLA</name>
<organism evidence="1 2">
    <name type="scientific">Arctium lappa</name>
    <name type="common">Greater burdock</name>
    <name type="synonym">Lappa major</name>
    <dbReference type="NCBI Taxonomy" id="4217"/>
    <lineage>
        <taxon>Eukaryota</taxon>
        <taxon>Viridiplantae</taxon>
        <taxon>Streptophyta</taxon>
        <taxon>Embryophyta</taxon>
        <taxon>Tracheophyta</taxon>
        <taxon>Spermatophyta</taxon>
        <taxon>Magnoliopsida</taxon>
        <taxon>eudicotyledons</taxon>
        <taxon>Gunneridae</taxon>
        <taxon>Pentapetalae</taxon>
        <taxon>asterids</taxon>
        <taxon>campanulids</taxon>
        <taxon>Asterales</taxon>
        <taxon>Asteraceae</taxon>
        <taxon>Carduoideae</taxon>
        <taxon>Cardueae</taxon>
        <taxon>Arctiinae</taxon>
        <taxon>Arctium</taxon>
    </lineage>
</organism>
<dbReference type="Proteomes" id="UP001055879">
    <property type="component" value="Linkage Group LG09"/>
</dbReference>
<proteinExistence type="predicted"/>
<reference evidence="1 2" key="2">
    <citation type="journal article" date="2022" name="Mol. Ecol. Resour.">
        <title>The genomes of chicory, endive, great burdock and yacon provide insights into Asteraceae paleo-polyploidization history and plant inulin production.</title>
        <authorList>
            <person name="Fan W."/>
            <person name="Wang S."/>
            <person name="Wang H."/>
            <person name="Wang A."/>
            <person name="Jiang F."/>
            <person name="Liu H."/>
            <person name="Zhao H."/>
            <person name="Xu D."/>
            <person name="Zhang Y."/>
        </authorList>
    </citation>
    <scope>NUCLEOTIDE SEQUENCE [LARGE SCALE GENOMIC DNA]</scope>
    <source>
        <strain evidence="2">cv. Niubang</strain>
    </source>
</reference>
<evidence type="ECO:0000313" key="2">
    <source>
        <dbReference type="Proteomes" id="UP001055879"/>
    </source>
</evidence>
<reference evidence="2" key="1">
    <citation type="journal article" date="2022" name="Mol. Ecol. Resour.">
        <title>The genomes of chicory, endive, great burdock and yacon provide insights into Asteraceae palaeo-polyploidization history and plant inulin production.</title>
        <authorList>
            <person name="Fan W."/>
            <person name="Wang S."/>
            <person name="Wang H."/>
            <person name="Wang A."/>
            <person name="Jiang F."/>
            <person name="Liu H."/>
            <person name="Zhao H."/>
            <person name="Xu D."/>
            <person name="Zhang Y."/>
        </authorList>
    </citation>
    <scope>NUCLEOTIDE SEQUENCE [LARGE SCALE GENOMIC DNA]</scope>
    <source>
        <strain evidence="2">cv. Niubang</strain>
    </source>
</reference>
<protein>
    <submittedName>
        <fullName evidence="1">Uncharacterized protein</fullName>
    </submittedName>
</protein>
<accession>A0ACB8ZYH5</accession>
<comment type="caution">
    <text evidence="1">The sequence shown here is derived from an EMBL/GenBank/DDBJ whole genome shotgun (WGS) entry which is preliminary data.</text>
</comment>